<dbReference type="EMBL" id="JACJIE010000008">
    <property type="protein sequence ID" value="MBA8945324.1"/>
    <property type="molecule type" value="Genomic_DNA"/>
</dbReference>
<evidence type="ECO:0008006" key="4">
    <source>
        <dbReference type="Google" id="ProtNLM"/>
    </source>
</evidence>
<organism evidence="2 3">
    <name type="scientific">Streptomyces calvus</name>
    <dbReference type="NCBI Taxonomy" id="67282"/>
    <lineage>
        <taxon>Bacteria</taxon>
        <taxon>Bacillati</taxon>
        <taxon>Actinomycetota</taxon>
        <taxon>Actinomycetes</taxon>
        <taxon>Kitasatosporales</taxon>
        <taxon>Streptomycetaceae</taxon>
        <taxon>Streptomyces</taxon>
    </lineage>
</organism>
<evidence type="ECO:0000313" key="3">
    <source>
        <dbReference type="Proteomes" id="UP000530412"/>
    </source>
</evidence>
<dbReference type="InterPro" id="IPR028994">
    <property type="entry name" value="Integrin_alpha_N"/>
</dbReference>
<protein>
    <recommendedName>
        <fullName evidence="4">VCBS repeat-containing protein</fullName>
    </recommendedName>
</protein>
<dbReference type="AlphaFoldDB" id="A0AA40SF98"/>
<gene>
    <name evidence="2" type="ORF">FHS33_003768</name>
</gene>
<dbReference type="RefSeq" id="WP_142194765.1">
    <property type="nucleotide sequence ID" value="NZ_VCNP01000043.1"/>
</dbReference>
<comment type="caution">
    <text evidence="2">The sequence shown here is derived from an EMBL/GenBank/DDBJ whole genome shotgun (WGS) entry which is preliminary data.</text>
</comment>
<dbReference type="Gene3D" id="2.130.10.130">
    <property type="entry name" value="Integrin alpha, N-terminal"/>
    <property type="match status" value="1"/>
</dbReference>
<feature type="region of interest" description="Disordered" evidence="1">
    <location>
        <begin position="209"/>
        <end position="263"/>
    </location>
</feature>
<name>A0AA40SF98_9ACTN</name>
<dbReference type="Proteomes" id="UP000530412">
    <property type="component" value="Unassembled WGS sequence"/>
</dbReference>
<feature type="region of interest" description="Disordered" evidence="1">
    <location>
        <begin position="41"/>
        <end position="90"/>
    </location>
</feature>
<evidence type="ECO:0000256" key="1">
    <source>
        <dbReference type="SAM" id="MobiDB-lite"/>
    </source>
</evidence>
<accession>A0AA40SF98</accession>
<feature type="compositionally biased region" description="Basic and acidic residues" evidence="1">
    <location>
        <begin position="220"/>
        <end position="243"/>
    </location>
</feature>
<evidence type="ECO:0000313" key="2">
    <source>
        <dbReference type="EMBL" id="MBA8945324.1"/>
    </source>
</evidence>
<dbReference type="SUPFAM" id="SSF69318">
    <property type="entry name" value="Integrin alpha N-terminal domain"/>
    <property type="match status" value="1"/>
</dbReference>
<proteinExistence type="predicted"/>
<sequence length="263" mass="27888">MGEMEGLPATERAGRTPPRGRTRRVRPSVVVAVLTTAALVAGCGGDGRGDPPPRPSAGPSVTTCTTPSGGLRADLDGNGSPDRVFPPSRTGADLVVTFTGEDGHVTTARPRDLVGERGEDAEDVLAVVADFDRDGWQDLFIAATDAFSGDDPLTSAVSELRLGPFSPRGRGQSDHHVTLTEPRALAVADYDHDRHPDLAAYGHQGDGVYATTARLGGPHGLDRQADERNRRYLEEADRTDRQTPESMPQADPATFNPSCSQVD</sequence>
<feature type="region of interest" description="Disordered" evidence="1">
    <location>
        <begin position="1"/>
        <end position="27"/>
    </location>
</feature>
<reference evidence="2 3" key="1">
    <citation type="submission" date="2020-08" db="EMBL/GenBank/DDBJ databases">
        <title>Genomic Encyclopedia of Type Strains, Phase III (KMG-III): the genomes of soil and plant-associated and newly described type strains.</title>
        <authorList>
            <person name="Whitman W."/>
        </authorList>
    </citation>
    <scope>NUCLEOTIDE SEQUENCE [LARGE SCALE GENOMIC DNA]</scope>
    <source>
        <strain evidence="2 3">CECT 3271</strain>
    </source>
</reference>